<proteinExistence type="evidence at transcript level"/>
<dbReference type="Gene3D" id="1.25.40.20">
    <property type="entry name" value="Ankyrin repeat-containing domain"/>
    <property type="match status" value="2"/>
</dbReference>
<dbReference type="OrthoDB" id="19014at2759"/>
<dbReference type="InterPro" id="IPR002110">
    <property type="entry name" value="Ankyrin_rpt"/>
</dbReference>
<dbReference type="GO" id="GO:0019208">
    <property type="term" value="F:phosphatase regulator activity"/>
    <property type="evidence" value="ECO:0007669"/>
    <property type="project" value="TreeGrafter"/>
</dbReference>
<dbReference type="AlphaFoldDB" id="T2M7B0"/>
<dbReference type="GO" id="GO:0005737">
    <property type="term" value="C:cytoplasm"/>
    <property type="evidence" value="ECO:0007669"/>
    <property type="project" value="TreeGrafter"/>
</dbReference>
<protein>
    <submittedName>
        <fullName evidence="3">Protein phosphatase 1 regulatory inhibitor subunit 16B</fullName>
    </submittedName>
</protein>
<feature type="repeat" description="ANK" evidence="2">
    <location>
        <begin position="227"/>
        <end position="259"/>
    </location>
</feature>
<keyword evidence="2" id="KW-0040">ANK repeat</keyword>
<dbReference type="PROSITE" id="PS50297">
    <property type="entry name" value="ANK_REP_REGION"/>
    <property type="match status" value="4"/>
</dbReference>
<feature type="repeat" description="ANK" evidence="2">
    <location>
        <begin position="132"/>
        <end position="164"/>
    </location>
</feature>
<evidence type="ECO:0000256" key="2">
    <source>
        <dbReference type="PROSITE-ProRule" id="PRU00023"/>
    </source>
</evidence>
<dbReference type="GO" id="GO:0004857">
    <property type="term" value="F:enzyme inhibitor activity"/>
    <property type="evidence" value="ECO:0007669"/>
    <property type="project" value="TreeGrafter"/>
</dbReference>
<dbReference type="PRINTS" id="PR01415">
    <property type="entry name" value="ANKYRIN"/>
</dbReference>
<dbReference type="PROSITE" id="PS50088">
    <property type="entry name" value="ANK_REPEAT"/>
    <property type="match status" value="4"/>
</dbReference>
<name>T2M7B0_HYDVU</name>
<keyword evidence="1" id="KW-0677">Repeat</keyword>
<dbReference type="FunFam" id="1.25.40.20:FF:000198">
    <property type="entry name" value="Myosin binding subunit, isoform P"/>
    <property type="match status" value="1"/>
</dbReference>
<gene>
    <name evidence="3" type="primary">PPP1R16B</name>
</gene>
<evidence type="ECO:0000313" key="3">
    <source>
        <dbReference type="EMBL" id="CDG67847.1"/>
    </source>
</evidence>
<dbReference type="SUPFAM" id="SSF48403">
    <property type="entry name" value="Ankyrin repeat"/>
    <property type="match status" value="1"/>
</dbReference>
<dbReference type="SMART" id="SM00248">
    <property type="entry name" value="ANK"/>
    <property type="match status" value="4"/>
</dbReference>
<feature type="repeat" description="ANK" evidence="2">
    <location>
        <begin position="260"/>
        <end position="292"/>
    </location>
</feature>
<dbReference type="Pfam" id="PF12796">
    <property type="entry name" value="Ank_2"/>
    <property type="match status" value="2"/>
</dbReference>
<dbReference type="InterPro" id="IPR036770">
    <property type="entry name" value="Ankyrin_rpt-contain_sf"/>
</dbReference>
<feature type="repeat" description="ANK" evidence="2">
    <location>
        <begin position="99"/>
        <end position="131"/>
    </location>
</feature>
<reference evidence="3" key="1">
    <citation type="journal article" date="2013" name="Genome Biol. Evol.">
        <title>Punctuated emergences of genetic and phenotypic innovations in eumetazoan, bilaterian, euteleostome, and hominidae ancestors.</title>
        <authorList>
            <person name="Wenger Y."/>
            <person name="Galliot B."/>
        </authorList>
    </citation>
    <scope>NUCLEOTIDE SEQUENCE</scope>
    <source>
        <tissue evidence="3">Whole animals</tissue>
    </source>
</reference>
<organism evidence="3">
    <name type="scientific">Hydra vulgaris</name>
    <name type="common">Hydra</name>
    <name type="synonym">Hydra attenuata</name>
    <dbReference type="NCBI Taxonomy" id="6087"/>
    <lineage>
        <taxon>Eukaryota</taxon>
        <taxon>Metazoa</taxon>
        <taxon>Cnidaria</taxon>
        <taxon>Hydrozoa</taxon>
        <taxon>Hydroidolina</taxon>
        <taxon>Anthoathecata</taxon>
        <taxon>Aplanulata</taxon>
        <taxon>Hydridae</taxon>
        <taxon>Hydra</taxon>
    </lineage>
</organism>
<evidence type="ECO:0000256" key="1">
    <source>
        <dbReference type="ARBA" id="ARBA00022737"/>
    </source>
</evidence>
<sequence length="507" mass="56743">MTVEETVEHNVLVDELIQLESLSPEERLAHAKKRRHEQLDAYQNRVLLLDSIKVDQASHQKKIKFESNIEIIEAAARNDSDEVASFIKNGFSPNLQNEDGLSALHQAVIEDCVDVVDVLVKNGADLNIKDADLWTPLHAAVACGNFELCKYLCENGASMVEINTDGNMPIDLVEDNEEIEIYLDGKMGALYTEEELEDIRNVVREDMLRDLHDCVLNNRDLNIAGEHGETAMHIAAANGYEDVVEYLLDHGAKIDLIDNDGWQPIHAAACWGQEKIIELLVNHGADLDAKTKDGETPIDLTEDEELQGVIEDLKESGQIVRELKRSQSNSSRTLSVRRSSIVEKHRISVNDAKQEGVFRQNSEFLQVIIKTDDDNEQVEENFPENLELSNDSTVSNVDISRSEEYKYVDSSRSEEKLLPEPTDSFEPSVEVNTVTIEVTFDATLPNKELDSTTQNGNLKSLTTQEEIDLETGTACNISHNTAVKRNSLKTLTLSTDDTVKKKCCIVL</sequence>
<dbReference type="EMBL" id="HAAD01001615">
    <property type="protein sequence ID" value="CDG67847.1"/>
    <property type="molecule type" value="mRNA"/>
</dbReference>
<dbReference type="PANTHER" id="PTHR24179:SF29">
    <property type="entry name" value="LD46604P"/>
    <property type="match status" value="1"/>
</dbReference>
<dbReference type="PANTHER" id="PTHR24179">
    <property type="entry name" value="PROTEIN PHOSPHATASE 1 REGULATORY SUBUNIT 12"/>
    <property type="match status" value="1"/>
</dbReference>
<accession>T2M7B0</accession>
<dbReference type="InterPro" id="IPR051226">
    <property type="entry name" value="PP1_Regulatory_Subunit"/>
</dbReference>